<dbReference type="AlphaFoldDB" id="A0A424YAV0"/>
<proteinExistence type="predicted"/>
<organism evidence="2 3">
    <name type="scientific">Candidatus Syntrophonatronum acetioxidans</name>
    <dbReference type="NCBI Taxonomy" id="1795816"/>
    <lineage>
        <taxon>Bacteria</taxon>
        <taxon>Bacillati</taxon>
        <taxon>Bacillota</taxon>
        <taxon>Clostridia</taxon>
        <taxon>Eubacteriales</taxon>
        <taxon>Syntrophomonadaceae</taxon>
        <taxon>Candidatus Syntrophonatronum</taxon>
    </lineage>
</organism>
<dbReference type="EC" id="2.1.1.199" evidence="2"/>
<comment type="caution">
    <text evidence="2">The sequence shown here is derived from an EMBL/GenBank/DDBJ whole genome shotgun (WGS) entry which is preliminary data.</text>
</comment>
<name>A0A424YAV0_9FIRM</name>
<dbReference type="Proteomes" id="UP000285138">
    <property type="component" value="Unassembled WGS sequence"/>
</dbReference>
<dbReference type="Pfam" id="PF01795">
    <property type="entry name" value="Methyltransf_5"/>
    <property type="match status" value="1"/>
</dbReference>
<evidence type="ECO:0000313" key="2">
    <source>
        <dbReference type="EMBL" id="RQD73802.1"/>
    </source>
</evidence>
<dbReference type="InterPro" id="IPR029063">
    <property type="entry name" value="SAM-dependent_MTases_sf"/>
</dbReference>
<dbReference type="InterPro" id="IPR002903">
    <property type="entry name" value="RsmH"/>
</dbReference>
<gene>
    <name evidence="2" type="primary">mraW</name>
    <name evidence="2" type="ORF">D5R97_08845</name>
</gene>
<protein>
    <submittedName>
        <fullName evidence="2">16S rRNA (Cytosine(1402)-N(4))-methyltransferase</fullName>
        <ecNumber evidence="2">2.1.1.199</ecNumber>
    </submittedName>
</protein>
<feature type="non-terminal residue" evidence="2">
    <location>
        <position position="1"/>
    </location>
</feature>
<feature type="compositionally biased region" description="Basic and acidic residues" evidence="1">
    <location>
        <begin position="15"/>
        <end position="24"/>
    </location>
</feature>
<reference evidence="2 3" key="1">
    <citation type="submission" date="2018-08" db="EMBL/GenBank/DDBJ databases">
        <title>The metabolism and importance of syntrophic acetate oxidation coupled to methane or sulfide production in haloalkaline environments.</title>
        <authorList>
            <person name="Timmers P.H.A."/>
            <person name="Vavourakis C.D."/>
            <person name="Sorokin D.Y."/>
            <person name="Sinninghe Damste J.S."/>
            <person name="Muyzer G."/>
            <person name="Stams A.J.M."/>
            <person name="Plugge C.M."/>
        </authorList>
    </citation>
    <scope>NUCLEOTIDE SEQUENCE [LARGE SCALE GENOMIC DNA]</scope>
    <source>
        <strain evidence="2">MSAO_Bac1</strain>
    </source>
</reference>
<dbReference type="EMBL" id="QZAA01000235">
    <property type="protein sequence ID" value="RQD73802.1"/>
    <property type="molecule type" value="Genomic_DNA"/>
</dbReference>
<dbReference type="GO" id="GO:0008168">
    <property type="term" value="F:methyltransferase activity"/>
    <property type="evidence" value="ECO:0007669"/>
    <property type="project" value="UniProtKB-KW"/>
</dbReference>
<sequence>QRKEIKIINRKPVTPKKEEIEQNPRARSARLRAGEKLTS</sequence>
<accession>A0A424YAV0</accession>
<keyword evidence="2" id="KW-0808">Transferase</keyword>
<evidence type="ECO:0000313" key="3">
    <source>
        <dbReference type="Proteomes" id="UP000285138"/>
    </source>
</evidence>
<keyword evidence="2" id="KW-0489">Methyltransferase</keyword>
<dbReference type="Gene3D" id="3.40.50.150">
    <property type="entry name" value="Vaccinia Virus protein VP39"/>
    <property type="match status" value="1"/>
</dbReference>
<feature type="region of interest" description="Disordered" evidence="1">
    <location>
        <begin position="1"/>
        <end position="39"/>
    </location>
</feature>
<evidence type="ECO:0000256" key="1">
    <source>
        <dbReference type="SAM" id="MobiDB-lite"/>
    </source>
</evidence>
<dbReference type="GO" id="GO:0032259">
    <property type="term" value="P:methylation"/>
    <property type="evidence" value="ECO:0007669"/>
    <property type="project" value="UniProtKB-KW"/>
</dbReference>